<dbReference type="KEGG" id="mgik:GO620_012845"/>
<gene>
    <name evidence="3" type="ORF">GO620_012845</name>
</gene>
<feature type="transmembrane region" description="Helical" evidence="2">
    <location>
        <begin position="12"/>
        <end position="32"/>
    </location>
</feature>
<keyword evidence="4" id="KW-1185">Reference proteome</keyword>
<sequence length="94" mass="10459">MKNPFEKEDNSSLIIGMLIGSLAAGAATYLFMTKRGATIRGEVSKQLNTLLKKIKGGESATENVEDHSKDYLHKKHKAPKTDREDLLKHHILAE</sequence>
<keyword evidence="2" id="KW-1133">Transmembrane helix</keyword>
<name>A0A6I4IPK5_9SPHI</name>
<reference evidence="3 4" key="1">
    <citation type="submission" date="2020-12" db="EMBL/GenBank/DDBJ databases">
        <title>HMF7856_wgs.fasta genome submission.</title>
        <authorList>
            <person name="Kang H."/>
            <person name="Kim H."/>
            <person name="Joh K."/>
        </authorList>
    </citation>
    <scope>NUCLEOTIDE SEQUENCE [LARGE SCALE GENOMIC DNA]</scope>
    <source>
        <strain evidence="3 4">HMF7856</strain>
    </source>
</reference>
<evidence type="ECO:0000313" key="4">
    <source>
        <dbReference type="Proteomes" id="UP000429232"/>
    </source>
</evidence>
<evidence type="ECO:0000256" key="2">
    <source>
        <dbReference type="SAM" id="Phobius"/>
    </source>
</evidence>
<dbReference type="RefSeq" id="WP_157527010.1">
    <property type="nucleotide sequence ID" value="NZ_CP066775.1"/>
</dbReference>
<keyword evidence="2" id="KW-0812">Transmembrane</keyword>
<feature type="region of interest" description="Disordered" evidence="1">
    <location>
        <begin position="56"/>
        <end position="85"/>
    </location>
</feature>
<evidence type="ECO:0000256" key="1">
    <source>
        <dbReference type="SAM" id="MobiDB-lite"/>
    </source>
</evidence>
<accession>A0A6I4IPK5</accession>
<proteinExistence type="predicted"/>
<protein>
    <submittedName>
        <fullName evidence="3">YtxH domain-containing protein</fullName>
    </submittedName>
</protein>
<keyword evidence="2" id="KW-0472">Membrane</keyword>
<dbReference type="EMBL" id="CP066775">
    <property type="protein sequence ID" value="QQL49059.1"/>
    <property type="molecule type" value="Genomic_DNA"/>
</dbReference>
<dbReference type="Proteomes" id="UP000429232">
    <property type="component" value="Chromosome"/>
</dbReference>
<dbReference type="AlphaFoldDB" id="A0A6I4IPK5"/>
<evidence type="ECO:0000313" key="3">
    <source>
        <dbReference type="EMBL" id="QQL49059.1"/>
    </source>
</evidence>
<organism evidence="3 4">
    <name type="scientific">Mucilaginibacter ginkgonis</name>
    <dbReference type="NCBI Taxonomy" id="2682091"/>
    <lineage>
        <taxon>Bacteria</taxon>
        <taxon>Pseudomonadati</taxon>
        <taxon>Bacteroidota</taxon>
        <taxon>Sphingobacteriia</taxon>
        <taxon>Sphingobacteriales</taxon>
        <taxon>Sphingobacteriaceae</taxon>
        <taxon>Mucilaginibacter</taxon>
    </lineage>
</organism>